<dbReference type="GO" id="GO:0000731">
    <property type="term" value="P:DNA synthesis involved in DNA repair"/>
    <property type="evidence" value="ECO:0007669"/>
    <property type="project" value="TreeGrafter"/>
</dbReference>
<protein>
    <recommendedName>
        <fullName evidence="6">DNA replication and repair protein RecF</fullName>
    </recommendedName>
</protein>
<keyword evidence="6" id="KW-0742">SOS response</keyword>
<dbReference type="OrthoDB" id="9803889at2"/>
<dbReference type="PANTHER" id="PTHR32182">
    <property type="entry name" value="DNA REPLICATION AND REPAIR PROTEIN RECF"/>
    <property type="match status" value="1"/>
</dbReference>
<evidence type="ECO:0000256" key="5">
    <source>
        <dbReference type="ARBA" id="ARBA00023125"/>
    </source>
</evidence>
<dbReference type="Gene3D" id="1.20.1050.90">
    <property type="entry name" value="RecF/RecN/SMC, N-terminal domain"/>
    <property type="match status" value="1"/>
</dbReference>
<organism evidence="8 9">
    <name type="scientific">Pleionea mediterranea</name>
    <dbReference type="NCBI Taxonomy" id="523701"/>
    <lineage>
        <taxon>Bacteria</taxon>
        <taxon>Pseudomonadati</taxon>
        <taxon>Pseudomonadota</taxon>
        <taxon>Gammaproteobacteria</taxon>
        <taxon>Oceanospirillales</taxon>
        <taxon>Pleioneaceae</taxon>
        <taxon>Pleionea</taxon>
    </lineage>
</organism>
<dbReference type="InterPro" id="IPR042174">
    <property type="entry name" value="RecF_2"/>
</dbReference>
<keyword evidence="4 6" id="KW-0067">ATP-binding</keyword>
<keyword evidence="5 6" id="KW-0238">DNA-binding</keyword>
<evidence type="ECO:0000256" key="2">
    <source>
        <dbReference type="ARBA" id="ARBA00022705"/>
    </source>
</evidence>
<evidence type="ECO:0000256" key="4">
    <source>
        <dbReference type="ARBA" id="ARBA00022840"/>
    </source>
</evidence>
<dbReference type="GO" id="GO:0005737">
    <property type="term" value="C:cytoplasm"/>
    <property type="evidence" value="ECO:0007669"/>
    <property type="project" value="UniProtKB-SubCell"/>
</dbReference>
<dbReference type="Pfam" id="PF02463">
    <property type="entry name" value="SMC_N"/>
    <property type="match status" value="1"/>
</dbReference>
<dbReference type="GO" id="GO:0005524">
    <property type="term" value="F:ATP binding"/>
    <property type="evidence" value="ECO:0007669"/>
    <property type="project" value="UniProtKB-UniRule"/>
</dbReference>
<dbReference type="PANTHER" id="PTHR32182:SF0">
    <property type="entry name" value="DNA REPLICATION AND REPAIR PROTEIN RECF"/>
    <property type="match status" value="1"/>
</dbReference>
<comment type="subcellular location">
    <subcellularLocation>
        <location evidence="6">Cytoplasm</location>
    </subcellularLocation>
</comment>
<evidence type="ECO:0000259" key="7">
    <source>
        <dbReference type="Pfam" id="PF02463"/>
    </source>
</evidence>
<evidence type="ECO:0000313" key="8">
    <source>
        <dbReference type="EMBL" id="PWK46768.1"/>
    </source>
</evidence>
<keyword evidence="6" id="KW-0227">DNA damage</keyword>
<evidence type="ECO:0000256" key="3">
    <source>
        <dbReference type="ARBA" id="ARBA00022741"/>
    </source>
</evidence>
<dbReference type="GO" id="GO:0003697">
    <property type="term" value="F:single-stranded DNA binding"/>
    <property type="evidence" value="ECO:0007669"/>
    <property type="project" value="UniProtKB-UniRule"/>
</dbReference>
<evidence type="ECO:0000256" key="1">
    <source>
        <dbReference type="ARBA" id="ARBA00022490"/>
    </source>
</evidence>
<keyword evidence="3 6" id="KW-0547">Nucleotide-binding</keyword>
<evidence type="ECO:0000313" key="9">
    <source>
        <dbReference type="Proteomes" id="UP000245790"/>
    </source>
</evidence>
<evidence type="ECO:0000256" key="6">
    <source>
        <dbReference type="HAMAP-Rule" id="MF_00365"/>
    </source>
</evidence>
<comment type="similarity">
    <text evidence="6">Belongs to the RecF family.</text>
</comment>
<dbReference type="SUPFAM" id="SSF52540">
    <property type="entry name" value="P-loop containing nucleoside triphosphate hydrolases"/>
    <property type="match status" value="1"/>
</dbReference>
<feature type="domain" description="RecF/RecN/SMC N-terminal" evidence="7">
    <location>
        <begin position="3"/>
        <end position="346"/>
    </location>
</feature>
<feature type="binding site" evidence="6">
    <location>
        <begin position="30"/>
        <end position="37"/>
    </location>
    <ligand>
        <name>ATP</name>
        <dbReference type="ChEBI" id="CHEBI:30616"/>
    </ligand>
</feature>
<gene>
    <name evidence="6" type="primary">recF</name>
    <name evidence="8" type="ORF">C8D97_1124</name>
</gene>
<keyword evidence="6" id="KW-0234">DNA repair</keyword>
<keyword evidence="9" id="KW-1185">Reference proteome</keyword>
<dbReference type="AlphaFoldDB" id="A0A316FD03"/>
<keyword evidence="2 6" id="KW-0235">DNA replication</keyword>
<dbReference type="NCBIfam" id="TIGR00611">
    <property type="entry name" value="recf"/>
    <property type="match status" value="1"/>
</dbReference>
<keyword evidence="1 6" id="KW-0963">Cytoplasm</keyword>
<reference evidence="8 9" key="1">
    <citation type="submission" date="2018-05" db="EMBL/GenBank/DDBJ databases">
        <title>Genomic Encyclopedia of Type Strains, Phase IV (KMG-IV): sequencing the most valuable type-strain genomes for metagenomic binning, comparative biology and taxonomic classification.</title>
        <authorList>
            <person name="Goeker M."/>
        </authorList>
    </citation>
    <scope>NUCLEOTIDE SEQUENCE [LARGE SCALE GENOMIC DNA]</scope>
    <source>
        <strain evidence="8 9">DSM 25350</strain>
    </source>
</reference>
<dbReference type="Gene3D" id="3.40.50.300">
    <property type="entry name" value="P-loop containing nucleotide triphosphate hydrolases"/>
    <property type="match status" value="1"/>
</dbReference>
<sequence length="369" mass="41925">MLIRQLKLSNVRNIAYADLSLHPKLTIITGDNGAGKSSLLEALSLLANGKSFRTGKVAKVIQSNTDKLTVFAHGFIEDYPFQVGLSRSLSGDYKAKINGDICQKQYELTQLLPVFSIVPGFYDQISLQRQARLKLLDWGVFHVEHNFYSVWRDFNKVLKQRNALLKQIKYKGHGLKDLSYWDSLFCNTSEQLTELRLRYFKSISQLFENNQLDYSEFLQGIDMEYLTGSSKSSSLSEVLKNNQESDIQRGSTQSGPHRADFRLIKDKQNILETASRGQQKILINGVMLAMIQCFLMKNNKPCLICIDDLPSELDSSNQERLLKALMALEGAQIVLTAITQDSLPRAISGYNRQMFHVEHGQFQVQNSQQ</sequence>
<comment type="caution">
    <text evidence="8">The sequence shown here is derived from an EMBL/GenBank/DDBJ whole genome shotgun (WGS) entry which is preliminary data.</text>
</comment>
<dbReference type="InterPro" id="IPR001238">
    <property type="entry name" value="DNA-binding_RecF"/>
</dbReference>
<proteinExistence type="inferred from homology"/>
<dbReference type="GO" id="GO:0006302">
    <property type="term" value="P:double-strand break repair"/>
    <property type="evidence" value="ECO:0007669"/>
    <property type="project" value="TreeGrafter"/>
</dbReference>
<dbReference type="GO" id="GO:0006260">
    <property type="term" value="P:DNA replication"/>
    <property type="evidence" value="ECO:0007669"/>
    <property type="project" value="UniProtKB-UniRule"/>
</dbReference>
<dbReference type="InterPro" id="IPR027417">
    <property type="entry name" value="P-loop_NTPase"/>
</dbReference>
<name>A0A316FD03_9GAMM</name>
<dbReference type="Proteomes" id="UP000245790">
    <property type="component" value="Unassembled WGS sequence"/>
</dbReference>
<accession>A0A316FD03</accession>
<dbReference type="HAMAP" id="MF_00365">
    <property type="entry name" value="RecF"/>
    <property type="match status" value="1"/>
</dbReference>
<dbReference type="GO" id="GO:0009432">
    <property type="term" value="P:SOS response"/>
    <property type="evidence" value="ECO:0007669"/>
    <property type="project" value="UniProtKB-UniRule"/>
</dbReference>
<dbReference type="RefSeq" id="WP_109764642.1">
    <property type="nucleotide sequence ID" value="NZ_QGGU01000012.1"/>
</dbReference>
<dbReference type="EMBL" id="QGGU01000012">
    <property type="protein sequence ID" value="PWK46768.1"/>
    <property type="molecule type" value="Genomic_DNA"/>
</dbReference>
<comment type="function">
    <text evidence="6">The RecF protein is involved in DNA metabolism; it is required for DNA replication and normal SOS inducibility. RecF binds preferentially to single-stranded, linear DNA. It also seems to bind ATP.</text>
</comment>
<dbReference type="InterPro" id="IPR003395">
    <property type="entry name" value="RecF/RecN/SMC_N"/>
</dbReference>